<protein>
    <submittedName>
        <fullName evidence="3">DNA-binding transcriptional regulator, XRE-family HTH domain</fullName>
    </submittedName>
</protein>
<sequence>MATIGENIKEARKKAGLTQVELAKLTNLSRSYIGDIEKNRYNPSVSTLKAIANATNAPLDTIIISEKVNPEKSEKVPADLKKYLEQSEVIFDGDTYNLTPEEKDMVMQSLKVAFYAAKRANKRKIDDKTK</sequence>
<dbReference type="GO" id="GO:0003700">
    <property type="term" value="F:DNA-binding transcription factor activity"/>
    <property type="evidence" value="ECO:0007669"/>
    <property type="project" value="TreeGrafter"/>
</dbReference>
<dbReference type="InterPro" id="IPR010982">
    <property type="entry name" value="Lambda_DNA-bd_dom_sf"/>
</dbReference>
<dbReference type="SUPFAM" id="SSF47413">
    <property type="entry name" value="lambda repressor-like DNA-binding domains"/>
    <property type="match status" value="1"/>
</dbReference>
<dbReference type="PANTHER" id="PTHR46797:SF24">
    <property type="entry name" value="DNA-BINDING PHAGE PROTEIN"/>
    <property type="match status" value="1"/>
</dbReference>
<accession>A0A1G9QF94</accession>
<evidence type="ECO:0000313" key="3">
    <source>
        <dbReference type="EMBL" id="SDM09643.1"/>
    </source>
</evidence>
<dbReference type="AlphaFoldDB" id="A0A1G9QF94"/>
<dbReference type="PANTHER" id="PTHR46797">
    <property type="entry name" value="HTH-TYPE TRANSCRIPTIONAL REGULATOR"/>
    <property type="match status" value="1"/>
</dbReference>
<gene>
    <name evidence="3" type="ORF">SAMN05660299_00218</name>
</gene>
<dbReference type="SMART" id="SM00530">
    <property type="entry name" value="HTH_XRE"/>
    <property type="match status" value="1"/>
</dbReference>
<dbReference type="CDD" id="cd00093">
    <property type="entry name" value="HTH_XRE"/>
    <property type="match status" value="1"/>
</dbReference>
<organism evidence="3 4">
    <name type="scientific">Megasphaera paucivorans</name>
    <dbReference type="NCBI Taxonomy" id="349095"/>
    <lineage>
        <taxon>Bacteria</taxon>
        <taxon>Bacillati</taxon>
        <taxon>Bacillota</taxon>
        <taxon>Negativicutes</taxon>
        <taxon>Veillonellales</taxon>
        <taxon>Veillonellaceae</taxon>
        <taxon>Megasphaera</taxon>
    </lineage>
</organism>
<keyword evidence="1 3" id="KW-0238">DNA-binding</keyword>
<dbReference type="PROSITE" id="PS50943">
    <property type="entry name" value="HTH_CROC1"/>
    <property type="match status" value="1"/>
</dbReference>
<dbReference type="EMBL" id="FNHQ01000001">
    <property type="protein sequence ID" value="SDM09643.1"/>
    <property type="molecule type" value="Genomic_DNA"/>
</dbReference>
<feature type="domain" description="HTH cro/C1-type" evidence="2">
    <location>
        <begin position="8"/>
        <end position="62"/>
    </location>
</feature>
<evidence type="ECO:0000313" key="4">
    <source>
        <dbReference type="Proteomes" id="UP000199309"/>
    </source>
</evidence>
<dbReference type="RefSeq" id="WP_091647410.1">
    <property type="nucleotide sequence ID" value="NZ_FNHQ01000001.1"/>
</dbReference>
<reference evidence="3 4" key="1">
    <citation type="submission" date="2016-10" db="EMBL/GenBank/DDBJ databases">
        <authorList>
            <person name="de Groot N.N."/>
        </authorList>
    </citation>
    <scope>NUCLEOTIDE SEQUENCE [LARGE SCALE GENOMIC DNA]</scope>
    <source>
        <strain evidence="3 4">DSM 16981</strain>
    </source>
</reference>
<dbReference type="OrthoDB" id="1625599at2"/>
<dbReference type="STRING" id="349095.SAMN05660299_00218"/>
<name>A0A1G9QF94_9FIRM</name>
<dbReference type="GO" id="GO:0005829">
    <property type="term" value="C:cytosol"/>
    <property type="evidence" value="ECO:0007669"/>
    <property type="project" value="TreeGrafter"/>
</dbReference>
<keyword evidence="4" id="KW-1185">Reference proteome</keyword>
<dbReference type="Gene3D" id="1.10.260.40">
    <property type="entry name" value="lambda repressor-like DNA-binding domains"/>
    <property type="match status" value="1"/>
</dbReference>
<evidence type="ECO:0000256" key="1">
    <source>
        <dbReference type="ARBA" id="ARBA00023125"/>
    </source>
</evidence>
<proteinExistence type="predicted"/>
<evidence type="ECO:0000259" key="2">
    <source>
        <dbReference type="PROSITE" id="PS50943"/>
    </source>
</evidence>
<dbReference type="GO" id="GO:0003677">
    <property type="term" value="F:DNA binding"/>
    <property type="evidence" value="ECO:0007669"/>
    <property type="project" value="UniProtKB-KW"/>
</dbReference>
<dbReference type="Pfam" id="PF01381">
    <property type="entry name" value="HTH_3"/>
    <property type="match status" value="1"/>
</dbReference>
<dbReference type="Proteomes" id="UP000199309">
    <property type="component" value="Unassembled WGS sequence"/>
</dbReference>
<dbReference type="InterPro" id="IPR050807">
    <property type="entry name" value="TransReg_Diox_bact_type"/>
</dbReference>
<dbReference type="InterPro" id="IPR001387">
    <property type="entry name" value="Cro/C1-type_HTH"/>
</dbReference>